<sequence length="89" mass="10030">MDRPEGNKKAKRNRNSKADDVEPQFIANQTAGIRITERIAEQGERQTTALEKMLELAVLMSDTSKVDERTRAGLEAAKEMINSKNEAQR</sequence>
<evidence type="ECO:0000256" key="1">
    <source>
        <dbReference type="SAM" id="MobiDB-lite"/>
    </source>
</evidence>
<dbReference type="InParanoid" id="F4RD81"/>
<proteinExistence type="predicted"/>
<evidence type="ECO:0000313" key="2">
    <source>
        <dbReference type="EMBL" id="EGG09354.1"/>
    </source>
</evidence>
<gene>
    <name evidence="2" type="ORF">MELLADRAFT_55321</name>
</gene>
<dbReference type="GeneID" id="18928967"/>
<dbReference type="RefSeq" id="XP_007407081.1">
    <property type="nucleotide sequence ID" value="XM_007407019.1"/>
</dbReference>
<dbReference type="OrthoDB" id="10559085at2759"/>
<dbReference type="KEGG" id="mlr:MELLADRAFT_55321"/>
<feature type="region of interest" description="Disordered" evidence="1">
    <location>
        <begin position="1"/>
        <end position="25"/>
    </location>
</feature>
<protein>
    <submittedName>
        <fullName evidence="2">Uncharacterized protein</fullName>
    </submittedName>
</protein>
<reference evidence="3" key="1">
    <citation type="journal article" date="2011" name="Proc. Natl. Acad. Sci. U.S.A.">
        <title>Obligate biotrophy features unraveled by the genomic analysis of rust fungi.</title>
        <authorList>
            <person name="Duplessis S."/>
            <person name="Cuomo C.A."/>
            <person name="Lin Y.-C."/>
            <person name="Aerts A."/>
            <person name="Tisserant E."/>
            <person name="Veneault-Fourrey C."/>
            <person name="Joly D.L."/>
            <person name="Hacquard S."/>
            <person name="Amselem J."/>
            <person name="Cantarel B.L."/>
            <person name="Chiu R."/>
            <person name="Coutinho P.M."/>
            <person name="Feau N."/>
            <person name="Field M."/>
            <person name="Frey P."/>
            <person name="Gelhaye E."/>
            <person name="Goldberg J."/>
            <person name="Grabherr M.G."/>
            <person name="Kodira C.D."/>
            <person name="Kohler A."/>
            <person name="Kuees U."/>
            <person name="Lindquist E.A."/>
            <person name="Lucas S.M."/>
            <person name="Mago R."/>
            <person name="Mauceli E."/>
            <person name="Morin E."/>
            <person name="Murat C."/>
            <person name="Pangilinan J.L."/>
            <person name="Park R."/>
            <person name="Pearson M."/>
            <person name="Quesneville H."/>
            <person name="Rouhier N."/>
            <person name="Sakthikumar S."/>
            <person name="Salamov A.A."/>
            <person name="Schmutz J."/>
            <person name="Selles B."/>
            <person name="Shapiro H."/>
            <person name="Tanguay P."/>
            <person name="Tuskan G.A."/>
            <person name="Henrissat B."/>
            <person name="Van de Peer Y."/>
            <person name="Rouze P."/>
            <person name="Ellis J.G."/>
            <person name="Dodds P.N."/>
            <person name="Schein J.E."/>
            <person name="Zhong S."/>
            <person name="Hamelin R.C."/>
            <person name="Grigoriev I.V."/>
            <person name="Szabo L.J."/>
            <person name="Martin F."/>
        </authorList>
    </citation>
    <scope>NUCLEOTIDE SEQUENCE [LARGE SCALE GENOMIC DNA]</scope>
    <source>
        <strain evidence="3">98AG31 / pathotype 3-4-7</strain>
    </source>
</reference>
<dbReference type="AlphaFoldDB" id="F4RD81"/>
<dbReference type="VEuPathDB" id="FungiDB:MELLADRAFT_55321"/>
<evidence type="ECO:0000313" key="3">
    <source>
        <dbReference type="Proteomes" id="UP000001072"/>
    </source>
</evidence>
<organism evidence="3">
    <name type="scientific">Melampsora larici-populina (strain 98AG31 / pathotype 3-4-7)</name>
    <name type="common">Poplar leaf rust fungus</name>
    <dbReference type="NCBI Taxonomy" id="747676"/>
    <lineage>
        <taxon>Eukaryota</taxon>
        <taxon>Fungi</taxon>
        <taxon>Dikarya</taxon>
        <taxon>Basidiomycota</taxon>
        <taxon>Pucciniomycotina</taxon>
        <taxon>Pucciniomycetes</taxon>
        <taxon>Pucciniales</taxon>
        <taxon>Melampsoraceae</taxon>
        <taxon>Melampsora</taxon>
    </lineage>
</organism>
<accession>F4RD81</accession>
<dbReference type="EMBL" id="GL883097">
    <property type="protein sequence ID" value="EGG09354.1"/>
    <property type="molecule type" value="Genomic_DNA"/>
</dbReference>
<keyword evidence="3" id="KW-1185">Reference proteome</keyword>
<dbReference type="HOGENOM" id="CLU_2469559_0_0_1"/>
<dbReference type="Proteomes" id="UP000001072">
    <property type="component" value="Unassembled WGS sequence"/>
</dbReference>
<feature type="non-terminal residue" evidence="2">
    <location>
        <position position="89"/>
    </location>
</feature>
<name>F4RD81_MELLP</name>